<dbReference type="GeneID" id="27333598"/>
<feature type="compositionally biased region" description="Polar residues" evidence="1">
    <location>
        <begin position="89"/>
        <end position="133"/>
    </location>
</feature>
<dbReference type="GO" id="GO:0016579">
    <property type="term" value="P:protein deubiquitination"/>
    <property type="evidence" value="ECO:0007669"/>
    <property type="project" value="InterPro"/>
</dbReference>
<dbReference type="InterPro" id="IPR001394">
    <property type="entry name" value="Peptidase_C19_UCH"/>
</dbReference>
<dbReference type="Gene3D" id="3.90.70.10">
    <property type="entry name" value="Cysteine proteinases"/>
    <property type="match status" value="1"/>
</dbReference>
<feature type="region of interest" description="Disordered" evidence="1">
    <location>
        <begin position="1"/>
        <end position="176"/>
    </location>
</feature>
<keyword evidence="4" id="KW-1185">Reference proteome</keyword>
<gene>
    <name evidence="3" type="ORF">PV08_06515</name>
</gene>
<dbReference type="InterPro" id="IPR018200">
    <property type="entry name" value="USP_CS"/>
</dbReference>
<dbReference type="PROSITE" id="PS50235">
    <property type="entry name" value="USP_3"/>
    <property type="match status" value="1"/>
</dbReference>
<accession>A0A0D1YN31</accession>
<feature type="compositionally biased region" description="Polar residues" evidence="1">
    <location>
        <begin position="2522"/>
        <end position="2533"/>
    </location>
</feature>
<feature type="compositionally biased region" description="Acidic residues" evidence="1">
    <location>
        <begin position="2538"/>
        <end position="2548"/>
    </location>
</feature>
<dbReference type="GO" id="GO:0005634">
    <property type="term" value="C:nucleus"/>
    <property type="evidence" value="ECO:0007669"/>
    <property type="project" value="TreeGrafter"/>
</dbReference>
<reference evidence="3 4" key="1">
    <citation type="submission" date="2015-01" db="EMBL/GenBank/DDBJ databases">
        <title>The Genome Sequence of Exophiala spinifera CBS89968.</title>
        <authorList>
            <consortium name="The Broad Institute Genomics Platform"/>
            <person name="Cuomo C."/>
            <person name="de Hoog S."/>
            <person name="Gorbushina A."/>
            <person name="Stielow B."/>
            <person name="Teixiera M."/>
            <person name="Abouelleil A."/>
            <person name="Chapman S.B."/>
            <person name="Priest M."/>
            <person name="Young S.K."/>
            <person name="Wortman J."/>
            <person name="Nusbaum C."/>
            <person name="Birren B."/>
        </authorList>
    </citation>
    <scope>NUCLEOTIDE SEQUENCE [LARGE SCALE GENOMIC DNA]</scope>
    <source>
        <strain evidence="3 4">CBS 89968</strain>
    </source>
</reference>
<dbReference type="InterPro" id="IPR016024">
    <property type="entry name" value="ARM-type_fold"/>
</dbReference>
<dbReference type="HOGENOM" id="CLU_228178_0_0_1"/>
<feature type="region of interest" description="Disordered" evidence="1">
    <location>
        <begin position="2517"/>
        <end position="2548"/>
    </location>
</feature>
<dbReference type="GO" id="GO:0004843">
    <property type="term" value="F:cysteine-type deubiquitinase activity"/>
    <property type="evidence" value="ECO:0007669"/>
    <property type="project" value="InterPro"/>
</dbReference>
<dbReference type="VEuPathDB" id="FungiDB:PV08_06515"/>
<dbReference type="InterPro" id="IPR028889">
    <property type="entry name" value="USP"/>
</dbReference>
<dbReference type="PANTHER" id="PTHR24006:SF827">
    <property type="entry name" value="UBIQUITIN CARBOXYL-TERMINAL HYDROLASE 34"/>
    <property type="match status" value="1"/>
</dbReference>
<dbReference type="Proteomes" id="UP000053328">
    <property type="component" value="Unassembled WGS sequence"/>
</dbReference>
<feature type="compositionally biased region" description="Basic and acidic residues" evidence="1">
    <location>
        <begin position="31"/>
        <end position="42"/>
    </location>
</feature>
<dbReference type="PROSITE" id="PS00973">
    <property type="entry name" value="USP_2"/>
    <property type="match status" value="1"/>
</dbReference>
<dbReference type="PANTHER" id="PTHR24006">
    <property type="entry name" value="UBIQUITIN CARBOXYL-TERMINAL HYDROLASE"/>
    <property type="match status" value="1"/>
</dbReference>
<dbReference type="GO" id="GO:0005829">
    <property type="term" value="C:cytosol"/>
    <property type="evidence" value="ECO:0007669"/>
    <property type="project" value="TreeGrafter"/>
</dbReference>
<proteinExistence type="predicted"/>
<dbReference type="SUPFAM" id="SSF54001">
    <property type="entry name" value="Cysteine proteinases"/>
    <property type="match status" value="1"/>
</dbReference>
<evidence type="ECO:0000259" key="2">
    <source>
        <dbReference type="PROSITE" id="PS50235"/>
    </source>
</evidence>
<dbReference type="STRING" id="91928.A0A0D1YN31"/>
<evidence type="ECO:0000313" key="3">
    <source>
        <dbReference type="EMBL" id="KIW16461.1"/>
    </source>
</evidence>
<dbReference type="OrthoDB" id="420187at2759"/>
<dbReference type="RefSeq" id="XP_016236677.1">
    <property type="nucleotide sequence ID" value="XM_016380850.1"/>
</dbReference>
<dbReference type="EMBL" id="KN847495">
    <property type="protein sequence ID" value="KIW16461.1"/>
    <property type="molecule type" value="Genomic_DNA"/>
</dbReference>
<dbReference type="SUPFAM" id="SSF48371">
    <property type="entry name" value="ARM repeat"/>
    <property type="match status" value="2"/>
</dbReference>
<sequence>MSSSTSDSSARNRSDSTEGSGLPQHEHKRPRLSESKPDETHVMSDLQQTEKPSLAPSVTLVDENMPALEGSPHQTPPLPPRPAVIATAMSPTSRVTIQTRPLSSQSVTEPNQSLADTAKSKTSLTPNQPTSHAHGTGMDGAEDLSHSSTAELSDVEANTHEQPDTISISSSPSKSPEIEIAEVEDFDRDPTQTRWTTRIGGSASAAIPKSMQPHYVHHTFPYAGDSPGSARRAVGEIANRFQYGGAQDGELFSKVKDWMVEFVNTCVEFPQRLFEEDRDFWQYLPGLVENLLRRTSGPPPEARVEDLIEYFVAYARVTKLIMEYDARHVQDLSPDADARDFKDFAVKSMPYYQPLIWMLQPEGIPFYDALRGTMGFEIAQLLVPVLDRICGSEVALLASVSELLSSITPFLSKKQDLVKLLINLLMATSYAMKPLTSAAAAAEPIFQPSNFTQIDCIRVAVAEIMLKADDIIQQAIVKQAPWLNLESAPKIIDQLMPIVGVIAVEVPKIGQDIVATAGVGFVDGDLTDLPSTMPQAWKFKTLRKFITHGRMELRVFGVENMSNDLVQVYKERILNRPQAPTTDPLVRFLVKFIQQNQLIDYIIGVDSHPQLIRRSHNVVGFLCVSGTYTDATTDVIWKTIAESQDPRTVHEVFNLLSNCHVYDLHALCYICKKLADYPFQRFDTHVLQFTVGLLEKIRGYSESTSQQPSDPTIRRLLVRLLREASLDENLSLEQAAVIRKEFPRHLGTSLTLGGLLDASIITVDEAELHQIIRESAESLKSHEEYSSGDVLVLTVLVPIMRQSLSEVIAEFDLIGLLVADIAHLTTEFQQMLQHNVSVTFFEVAYDVRATLLYSLMLLAPTMFSKSSIESLWSSFFTAKQLPMSVRARAWETLISVMRRRQVNDQNPVLDLIINELVQGLGPQDYDETVLEFLKISVSYTIRHSGHTTPDVKDVVVIPGIDRIWRVMLEAPSDTVETQATEFIIQQYLDHQLITRQSREAIESTHSSLVDRCVQQVMASAAKLKSYADESLSGEDEPMAIIASEQEIRAEELRFDRSLLFLRKFLEGMKSRPRYSPTPSQQPQRLPGFLLKKGDEIEVSIQVYGSRYVIPEKQKVTFGSENTGNELWKYIADASGFTDFAIYHWGQGIELAGCEKTLAELNASQALFMVHKTANASEKVPTRTTRASSPVDDKIMHHFDDLYDLLDADERLSREVYTFLSLFPAQSELVRLIRSREKSPTDLLPPKKPFKLLYCARALLACIEDESFSSDPNTLFLTYSIQTILAVLPKLELSDANNPLQMSIAHWLVQALLLALRAKVPAATSQDYIEDRQGFASEIYRLLHFTLQADNATNNEVAPASMAKMIMEAFTEACLHDDRVWEHVDANNKFEELLMLAFIADGRPEVRHSLLEVVVGLTGAVGTKIHLKINNPRAARSRFPASAVEACLSHLWTTLVKALSHICTYPERCAELSEAVLVILRRIGKSITIGSIHDHFVQWSTMLLEHDHRETVGQPTRDHVVSSLTKLLYECCKLLKSNDLLPPSHRLLEKIVDRLLLPPLSVGGVLSEASLAVPVLDSTVREGLYNLLLALSQGPQDMATILAKLQDSAILERDFFEPMYVHERQSLRTEVGYAGLRNLSNTCYLNSLFTQLFMNLQFREFFLDVENFSDSRNKLVKELSKVFAYMQNSYEKSIDPTLAVEAITTYEGDQIDVSVQMDVDEFFNLLFDRLESQIDHGARDLFKSIYGGQLVQQIKSKECEHISERLEPFSAVQVEIKGKARLEDSLRAYVEGEVLQGENKYSCTACGRHVDAVKRSCLKDVPDNLIFNLKRFDYDILTGMRTKVNDEFQFPDTLDMAPYTLARLSDDGDGEPDYFQLTGVIVHSGTADTGHYYSFIRQRPSSKPVADSWVQFNDQDVTVFDPSQMRDNCFGGNADAGFYHLPKFYSAYMLFYQRTSSIERFEAQYRQHDTINPVRLSLPYNMEHHIAQQNELFLRSYCVQDSTHAQFVLNLLERMVSGPKCSDYHAIETSTLEMALDYVYQISSRWKDHPAVEETLKLVGQYAENCPACAKVVAEWFATPRVLEDVITRSPYQLVRKAYANLFTLVFSHLHALKSSIEITEDDRTQLTANYSRWLQSAIAQLAKSWDTITRSGRCWPEYFGILLALQRLGDDVVVILLDEEFLEKCIDIISIHVTNSDFPISKRLKARYGVYLAAREKNRPFNHGLLVRFLVNLVLRVDLHNIPDGDYRLTDKKIGLTPSELEVLGVGKMPPNLEWVLRLIAGQQNPAAVNELVTCLARDPILAGALSEVLHKGLNDRLIHIALTFLDPIVTFCEQCESEPRIIDLVQSALDSISTVGVEYAREYFGFVEAVLKLENQSLDEEAGFLEEEVLKTIPHWGPTFLLCPVDGQTHIRHATTELLKKLLFNPLQESESDDPRFHRQLRGLVQELAREAQAYIHTQFLTSRSRGGSPLFPGQVHQIIDVVETCLAYFDLETAQDEDQVASIQTTMAALRAKAEAEAETLSTEWQENSSEMAELSTEDFEDLQSP</sequence>
<evidence type="ECO:0000313" key="4">
    <source>
        <dbReference type="Proteomes" id="UP000053328"/>
    </source>
</evidence>
<dbReference type="InterPro" id="IPR021905">
    <property type="entry name" value="DUF3517"/>
</dbReference>
<dbReference type="Pfam" id="PF00443">
    <property type="entry name" value="UCH"/>
    <property type="match status" value="1"/>
</dbReference>
<dbReference type="FunFam" id="3.90.70.10:FF:000022">
    <property type="entry name" value="Ubiquitin carboxyl-terminal hydrolase 24"/>
    <property type="match status" value="1"/>
</dbReference>
<name>A0A0D1YN31_9EURO</name>
<dbReference type="InterPro" id="IPR050164">
    <property type="entry name" value="Peptidase_C19"/>
</dbReference>
<feature type="compositionally biased region" description="Low complexity" evidence="1">
    <location>
        <begin position="166"/>
        <end position="175"/>
    </location>
</feature>
<protein>
    <recommendedName>
        <fullName evidence="2">USP domain-containing protein</fullName>
    </recommendedName>
</protein>
<feature type="domain" description="USP" evidence="2">
    <location>
        <begin position="1633"/>
        <end position="1954"/>
    </location>
</feature>
<dbReference type="InterPro" id="IPR038765">
    <property type="entry name" value="Papain-like_cys_pep_sf"/>
</dbReference>
<dbReference type="Pfam" id="PF12030">
    <property type="entry name" value="DUF3517"/>
    <property type="match status" value="1"/>
</dbReference>
<evidence type="ECO:0000256" key="1">
    <source>
        <dbReference type="SAM" id="MobiDB-lite"/>
    </source>
</evidence>
<organism evidence="3 4">
    <name type="scientific">Exophiala spinifera</name>
    <dbReference type="NCBI Taxonomy" id="91928"/>
    <lineage>
        <taxon>Eukaryota</taxon>
        <taxon>Fungi</taxon>
        <taxon>Dikarya</taxon>
        <taxon>Ascomycota</taxon>
        <taxon>Pezizomycotina</taxon>
        <taxon>Eurotiomycetes</taxon>
        <taxon>Chaetothyriomycetidae</taxon>
        <taxon>Chaetothyriales</taxon>
        <taxon>Herpotrichiellaceae</taxon>
        <taxon>Exophiala</taxon>
    </lineage>
</organism>